<evidence type="ECO:0000313" key="2">
    <source>
        <dbReference type="Proteomes" id="UP000024635"/>
    </source>
</evidence>
<dbReference type="Proteomes" id="UP000024635">
    <property type="component" value="Unassembled WGS sequence"/>
</dbReference>
<organism evidence="1 2">
    <name type="scientific">Ancylostoma ceylanicum</name>
    <dbReference type="NCBI Taxonomy" id="53326"/>
    <lineage>
        <taxon>Eukaryota</taxon>
        <taxon>Metazoa</taxon>
        <taxon>Ecdysozoa</taxon>
        <taxon>Nematoda</taxon>
        <taxon>Chromadorea</taxon>
        <taxon>Rhabditida</taxon>
        <taxon>Rhabditina</taxon>
        <taxon>Rhabditomorpha</taxon>
        <taxon>Strongyloidea</taxon>
        <taxon>Ancylostomatidae</taxon>
        <taxon>Ancylostomatinae</taxon>
        <taxon>Ancylostoma</taxon>
    </lineage>
</organism>
<keyword evidence="2" id="KW-1185">Reference proteome</keyword>
<gene>
    <name evidence="1" type="primary">Acey_s0109.g90</name>
    <name evidence="1" type="ORF">Y032_0109g90</name>
</gene>
<comment type="caution">
    <text evidence="1">The sequence shown here is derived from an EMBL/GenBank/DDBJ whole genome shotgun (WGS) entry which is preliminary data.</text>
</comment>
<dbReference type="AlphaFoldDB" id="A0A016TEY7"/>
<proteinExistence type="predicted"/>
<protein>
    <submittedName>
        <fullName evidence="1">Uncharacterized protein</fullName>
    </submittedName>
</protein>
<reference evidence="2" key="1">
    <citation type="journal article" date="2015" name="Nat. Genet.">
        <title>The genome and transcriptome of the zoonotic hookworm Ancylostoma ceylanicum identify infection-specific gene families.</title>
        <authorList>
            <person name="Schwarz E.M."/>
            <person name="Hu Y."/>
            <person name="Antoshechkin I."/>
            <person name="Miller M.M."/>
            <person name="Sternberg P.W."/>
            <person name="Aroian R.V."/>
        </authorList>
    </citation>
    <scope>NUCLEOTIDE SEQUENCE</scope>
    <source>
        <strain evidence="2">HY135</strain>
    </source>
</reference>
<name>A0A016TEY7_9BILA</name>
<accession>A0A016TEY7</accession>
<sequence length="84" mass="9709">MFLVEWRELRRVLARCSMSSASRPPPLATVSNDGAARMYSLIHDCSSASELNTSEVIFSLRRFRLRVFRLCPATAEKKRRPFVY</sequence>
<evidence type="ECO:0000313" key="1">
    <source>
        <dbReference type="EMBL" id="EYC01242.1"/>
    </source>
</evidence>
<dbReference type="EMBL" id="JARK01001445">
    <property type="protein sequence ID" value="EYC01242.1"/>
    <property type="molecule type" value="Genomic_DNA"/>
</dbReference>